<protein>
    <recommendedName>
        <fullName evidence="8">3CxxC-type domain-containing protein</fullName>
    </recommendedName>
</protein>
<evidence type="ECO:0000256" key="4">
    <source>
        <dbReference type="ARBA" id="ARBA00022771"/>
    </source>
</evidence>
<evidence type="ECO:0000256" key="5">
    <source>
        <dbReference type="ARBA" id="ARBA00022833"/>
    </source>
</evidence>
<name>A0A9D3RTM2_ANGAN</name>
<organism evidence="9 10">
    <name type="scientific">Anguilla anguilla</name>
    <name type="common">European freshwater eel</name>
    <name type="synonym">Muraena anguilla</name>
    <dbReference type="NCBI Taxonomy" id="7936"/>
    <lineage>
        <taxon>Eukaryota</taxon>
        <taxon>Metazoa</taxon>
        <taxon>Chordata</taxon>
        <taxon>Craniata</taxon>
        <taxon>Vertebrata</taxon>
        <taxon>Euteleostomi</taxon>
        <taxon>Actinopterygii</taxon>
        <taxon>Neopterygii</taxon>
        <taxon>Teleostei</taxon>
        <taxon>Anguilliformes</taxon>
        <taxon>Anguillidae</taxon>
        <taxon>Anguilla</taxon>
    </lineage>
</organism>
<comment type="caution">
    <text evidence="9">The sequence shown here is derived from an EMBL/GenBank/DDBJ whole genome shotgun (WGS) entry which is preliminary data.</text>
</comment>
<dbReference type="GO" id="GO:0031849">
    <property type="term" value="F:olfactory receptor binding"/>
    <property type="evidence" value="ECO:0007669"/>
    <property type="project" value="TreeGrafter"/>
</dbReference>
<keyword evidence="4" id="KW-0863">Zinc-finger</keyword>
<gene>
    <name evidence="9" type="ORF">ANANG_G00178490</name>
</gene>
<dbReference type="GO" id="GO:0006612">
    <property type="term" value="P:protein targeting to membrane"/>
    <property type="evidence" value="ECO:0007669"/>
    <property type="project" value="TreeGrafter"/>
</dbReference>
<keyword evidence="2" id="KW-0812">Transmembrane</keyword>
<dbReference type="SMART" id="SM01328">
    <property type="entry name" value="zf-3CxxC"/>
    <property type="match status" value="1"/>
</dbReference>
<keyword evidence="3" id="KW-0479">Metal-binding</keyword>
<evidence type="ECO:0000259" key="8">
    <source>
        <dbReference type="SMART" id="SM01328"/>
    </source>
</evidence>
<evidence type="ECO:0000256" key="7">
    <source>
        <dbReference type="ARBA" id="ARBA00023136"/>
    </source>
</evidence>
<evidence type="ECO:0000256" key="1">
    <source>
        <dbReference type="ARBA" id="ARBA00004167"/>
    </source>
</evidence>
<dbReference type="EMBL" id="JAFIRN010000009">
    <property type="protein sequence ID" value="KAG5842520.1"/>
    <property type="molecule type" value="Genomic_DNA"/>
</dbReference>
<reference evidence="9" key="1">
    <citation type="submission" date="2021-01" db="EMBL/GenBank/DDBJ databases">
        <title>A chromosome-scale assembly of European eel, Anguilla anguilla.</title>
        <authorList>
            <person name="Henkel C."/>
            <person name="Jong-Raadsen S.A."/>
            <person name="Dufour S."/>
            <person name="Weltzien F.-A."/>
            <person name="Palstra A.P."/>
            <person name="Pelster B."/>
            <person name="Spaink H.P."/>
            <person name="Van Den Thillart G.E."/>
            <person name="Jansen H."/>
            <person name="Zahm M."/>
            <person name="Klopp C."/>
            <person name="Cedric C."/>
            <person name="Louis A."/>
            <person name="Berthelot C."/>
            <person name="Parey E."/>
            <person name="Roest Crollius H."/>
            <person name="Montfort J."/>
            <person name="Robinson-Rechavi M."/>
            <person name="Bucao C."/>
            <person name="Bouchez O."/>
            <person name="Gislard M."/>
            <person name="Lluch J."/>
            <person name="Milhes M."/>
            <person name="Lampietro C."/>
            <person name="Lopez Roques C."/>
            <person name="Donnadieu C."/>
            <person name="Braasch I."/>
            <person name="Desvignes T."/>
            <person name="Postlethwait J."/>
            <person name="Bobe J."/>
            <person name="Guiguen Y."/>
            <person name="Dirks R."/>
        </authorList>
    </citation>
    <scope>NUCLEOTIDE SEQUENCE</scope>
    <source>
        <strain evidence="9">Tag_6206</strain>
        <tissue evidence="9">Liver</tissue>
    </source>
</reference>
<accession>A0A9D3RTM2</accession>
<dbReference type="GO" id="GO:0008270">
    <property type="term" value="F:zinc ion binding"/>
    <property type="evidence" value="ECO:0007669"/>
    <property type="project" value="UniProtKB-KW"/>
</dbReference>
<keyword evidence="5" id="KW-0862">Zinc</keyword>
<evidence type="ECO:0000313" key="9">
    <source>
        <dbReference type="EMBL" id="KAG5842520.1"/>
    </source>
</evidence>
<dbReference type="PANTHER" id="PTHR14402">
    <property type="entry name" value="RECEPTOR TRANSPORTING PROTEIN"/>
    <property type="match status" value="1"/>
</dbReference>
<dbReference type="GO" id="GO:0016020">
    <property type="term" value="C:membrane"/>
    <property type="evidence" value="ECO:0007669"/>
    <property type="project" value="UniProtKB-SubCell"/>
</dbReference>
<dbReference type="AlphaFoldDB" id="A0A9D3RTM2"/>
<dbReference type="GO" id="GO:0051205">
    <property type="term" value="P:protein insertion into membrane"/>
    <property type="evidence" value="ECO:0007669"/>
    <property type="project" value="TreeGrafter"/>
</dbReference>
<keyword evidence="7" id="KW-0472">Membrane</keyword>
<keyword evidence="6" id="KW-1133">Transmembrane helix</keyword>
<dbReference type="Proteomes" id="UP001044222">
    <property type="component" value="Chromosome 9"/>
</dbReference>
<evidence type="ECO:0000256" key="6">
    <source>
        <dbReference type="ARBA" id="ARBA00022989"/>
    </source>
</evidence>
<comment type="subcellular location">
    <subcellularLocation>
        <location evidence="1">Membrane</location>
        <topology evidence="1">Single-pass membrane protein</topology>
    </subcellularLocation>
</comment>
<evidence type="ECO:0000256" key="3">
    <source>
        <dbReference type="ARBA" id="ARBA00022723"/>
    </source>
</evidence>
<evidence type="ECO:0000256" key="2">
    <source>
        <dbReference type="ARBA" id="ARBA00022692"/>
    </source>
</evidence>
<proteinExistence type="predicted"/>
<dbReference type="Pfam" id="PF13695">
    <property type="entry name" value="Zn_ribbon_3CxxC"/>
    <property type="match status" value="1"/>
</dbReference>
<evidence type="ECO:0000313" key="10">
    <source>
        <dbReference type="Proteomes" id="UP001044222"/>
    </source>
</evidence>
<dbReference type="PANTHER" id="PTHR14402:SF20">
    <property type="entry name" value="RECEPTOR-TRANSPORTING PROTEIN 2"/>
    <property type="match status" value="1"/>
</dbReference>
<dbReference type="InterPro" id="IPR026096">
    <property type="entry name" value="R-trans_p"/>
</dbReference>
<feature type="domain" description="3CxxC-type" evidence="8">
    <location>
        <begin position="66"/>
        <end position="176"/>
    </location>
</feature>
<keyword evidence="10" id="KW-1185">Reference proteome</keyword>
<dbReference type="InterPro" id="IPR027377">
    <property type="entry name" value="ZAR1/RTP1-5-like_Znf-3CxxC"/>
</dbReference>
<sequence length="182" mass="21116">MNKIAGFRERSLYEWNPTLWNKTFDQIFKEKLGNDDSWELRSNNSLEENLSDDEKRLGWKISSCRSAHGTFRCGTCRRSWPSARVTLLFHYRLRSEAAQGTVIMRPFRQACRGCSGKFLLPEFSTEEVEKVLLKLIRKIKKNCYGEEEEDNSDSFPSEKVRTKPHESSLCEACSQGICCVED</sequence>